<keyword evidence="2" id="KW-1185">Reference proteome</keyword>
<evidence type="ECO:0000313" key="1">
    <source>
        <dbReference type="EMBL" id="CAG8646453.1"/>
    </source>
</evidence>
<accession>A0A9N9H1R9</accession>
<dbReference type="EMBL" id="CAJVPP010004244">
    <property type="protein sequence ID" value="CAG8646453.1"/>
    <property type="molecule type" value="Genomic_DNA"/>
</dbReference>
<name>A0A9N9H1R9_FUNMO</name>
<sequence>MSSHCDYDQFRSLSSHLKSHHVHLREGNKDEYKLRKEKKHKKIHNHLETDSNISHKQPKGFNSTEFRIWLRENKDKFFNELSSDQVHCYFKKFISS</sequence>
<gene>
    <name evidence="1" type="ORF">FMOSSE_LOCUS11254</name>
</gene>
<organism evidence="1 2">
    <name type="scientific">Funneliformis mosseae</name>
    <name type="common">Endomycorrhizal fungus</name>
    <name type="synonym">Glomus mosseae</name>
    <dbReference type="NCBI Taxonomy" id="27381"/>
    <lineage>
        <taxon>Eukaryota</taxon>
        <taxon>Fungi</taxon>
        <taxon>Fungi incertae sedis</taxon>
        <taxon>Mucoromycota</taxon>
        <taxon>Glomeromycotina</taxon>
        <taxon>Glomeromycetes</taxon>
        <taxon>Glomerales</taxon>
        <taxon>Glomeraceae</taxon>
        <taxon>Funneliformis</taxon>
    </lineage>
</organism>
<evidence type="ECO:0000313" key="2">
    <source>
        <dbReference type="Proteomes" id="UP000789375"/>
    </source>
</evidence>
<proteinExistence type="predicted"/>
<dbReference type="AlphaFoldDB" id="A0A9N9H1R9"/>
<protein>
    <submittedName>
        <fullName evidence="1">13015_t:CDS:1</fullName>
    </submittedName>
</protein>
<dbReference type="Proteomes" id="UP000789375">
    <property type="component" value="Unassembled WGS sequence"/>
</dbReference>
<reference evidence="1" key="1">
    <citation type="submission" date="2021-06" db="EMBL/GenBank/DDBJ databases">
        <authorList>
            <person name="Kallberg Y."/>
            <person name="Tangrot J."/>
            <person name="Rosling A."/>
        </authorList>
    </citation>
    <scope>NUCLEOTIDE SEQUENCE</scope>
    <source>
        <strain evidence="1">87-6 pot B 2015</strain>
    </source>
</reference>
<comment type="caution">
    <text evidence="1">The sequence shown here is derived from an EMBL/GenBank/DDBJ whole genome shotgun (WGS) entry which is preliminary data.</text>
</comment>